<reference evidence="10" key="1">
    <citation type="journal article" date="2023" name="Mol. Phylogenet. Evol.">
        <title>Genome-scale phylogeny and comparative genomics of the fungal order Sordariales.</title>
        <authorList>
            <person name="Hensen N."/>
            <person name="Bonometti L."/>
            <person name="Westerberg I."/>
            <person name="Brannstrom I.O."/>
            <person name="Guillou S."/>
            <person name="Cros-Aarteil S."/>
            <person name="Calhoun S."/>
            <person name="Haridas S."/>
            <person name="Kuo A."/>
            <person name="Mondo S."/>
            <person name="Pangilinan J."/>
            <person name="Riley R."/>
            <person name="LaButti K."/>
            <person name="Andreopoulos B."/>
            <person name="Lipzen A."/>
            <person name="Chen C."/>
            <person name="Yan M."/>
            <person name="Daum C."/>
            <person name="Ng V."/>
            <person name="Clum A."/>
            <person name="Steindorff A."/>
            <person name="Ohm R.A."/>
            <person name="Martin F."/>
            <person name="Silar P."/>
            <person name="Natvig D.O."/>
            <person name="Lalanne C."/>
            <person name="Gautier V."/>
            <person name="Ament-Velasquez S.L."/>
            <person name="Kruys A."/>
            <person name="Hutchinson M.I."/>
            <person name="Powell A.J."/>
            <person name="Barry K."/>
            <person name="Miller A.N."/>
            <person name="Grigoriev I.V."/>
            <person name="Debuchy R."/>
            <person name="Gladieux P."/>
            <person name="Hiltunen Thoren M."/>
            <person name="Johannesson H."/>
        </authorList>
    </citation>
    <scope>NUCLEOTIDE SEQUENCE</scope>
    <source>
        <strain evidence="10">CBS 990.96</strain>
    </source>
</reference>
<keyword evidence="10" id="KW-0378">Hydrolase</keyword>
<dbReference type="GO" id="GO:0016020">
    <property type="term" value="C:membrane"/>
    <property type="evidence" value="ECO:0007669"/>
    <property type="project" value="UniProtKB-SubCell"/>
</dbReference>
<dbReference type="AlphaFoldDB" id="A0AAN7BLR4"/>
<comment type="similarity">
    <text evidence="4">Belongs to the putative lipase ROG1 family.</text>
</comment>
<keyword evidence="6" id="KW-0496">Mitochondrion</keyword>
<evidence type="ECO:0000256" key="7">
    <source>
        <dbReference type="ARBA" id="ARBA00023136"/>
    </source>
</evidence>
<dbReference type="GO" id="GO:0016787">
    <property type="term" value="F:hydrolase activity"/>
    <property type="evidence" value="ECO:0007669"/>
    <property type="project" value="UniProtKB-KW"/>
</dbReference>
<evidence type="ECO:0000256" key="3">
    <source>
        <dbReference type="ARBA" id="ARBA00004370"/>
    </source>
</evidence>
<dbReference type="EMBL" id="MU865362">
    <property type="protein sequence ID" value="KAK4225626.1"/>
    <property type="molecule type" value="Genomic_DNA"/>
</dbReference>
<proteinExistence type="inferred from homology"/>
<reference evidence="10" key="2">
    <citation type="submission" date="2023-05" db="EMBL/GenBank/DDBJ databases">
        <authorList>
            <consortium name="Lawrence Berkeley National Laboratory"/>
            <person name="Steindorff A."/>
            <person name="Hensen N."/>
            <person name="Bonometti L."/>
            <person name="Westerberg I."/>
            <person name="Brannstrom I.O."/>
            <person name="Guillou S."/>
            <person name="Cros-Aarteil S."/>
            <person name="Calhoun S."/>
            <person name="Haridas S."/>
            <person name="Kuo A."/>
            <person name="Mondo S."/>
            <person name="Pangilinan J."/>
            <person name="Riley R."/>
            <person name="Labutti K."/>
            <person name="Andreopoulos B."/>
            <person name="Lipzen A."/>
            <person name="Chen C."/>
            <person name="Yanf M."/>
            <person name="Daum C."/>
            <person name="Ng V."/>
            <person name="Clum A."/>
            <person name="Ohm R."/>
            <person name="Martin F."/>
            <person name="Silar P."/>
            <person name="Natvig D."/>
            <person name="Lalanne C."/>
            <person name="Gautier V."/>
            <person name="Ament-Velasquez S.L."/>
            <person name="Kruys A."/>
            <person name="Hutchinson M.I."/>
            <person name="Powell A.J."/>
            <person name="Barry K."/>
            <person name="Miller A.N."/>
            <person name="Grigoriev I.V."/>
            <person name="Debuchy R."/>
            <person name="Gladieux P."/>
            <person name="Thoren M.H."/>
            <person name="Johannesson H."/>
        </authorList>
    </citation>
    <scope>NUCLEOTIDE SEQUENCE</scope>
    <source>
        <strain evidence="10">CBS 990.96</strain>
    </source>
</reference>
<dbReference type="PANTHER" id="PTHR48182">
    <property type="entry name" value="PROTEIN SERAC1"/>
    <property type="match status" value="1"/>
</dbReference>
<feature type="region of interest" description="Disordered" evidence="8">
    <location>
        <begin position="1"/>
        <end position="23"/>
    </location>
</feature>
<feature type="compositionally biased region" description="Polar residues" evidence="8">
    <location>
        <begin position="1"/>
        <end position="16"/>
    </location>
</feature>
<name>A0AAN7BLR4_9PEZI</name>
<evidence type="ECO:0000313" key="10">
    <source>
        <dbReference type="EMBL" id="KAK4225626.1"/>
    </source>
</evidence>
<dbReference type="Proteomes" id="UP001301958">
    <property type="component" value="Unassembled WGS sequence"/>
</dbReference>
<dbReference type="InterPro" id="IPR007751">
    <property type="entry name" value="DUF676_lipase-like"/>
</dbReference>
<accession>A0AAN7BLR4</accession>
<evidence type="ECO:0000259" key="9">
    <source>
        <dbReference type="Pfam" id="PF05057"/>
    </source>
</evidence>
<dbReference type="Gene3D" id="3.40.50.1820">
    <property type="entry name" value="alpha/beta hydrolase"/>
    <property type="match status" value="1"/>
</dbReference>
<gene>
    <name evidence="10" type="ORF">QBC38DRAFT_537671</name>
</gene>
<evidence type="ECO:0000256" key="5">
    <source>
        <dbReference type="ARBA" id="ARBA00022824"/>
    </source>
</evidence>
<comment type="caution">
    <text evidence="10">The sequence shown here is derived from an EMBL/GenBank/DDBJ whole genome shotgun (WGS) entry which is preliminary data.</text>
</comment>
<evidence type="ECO:0000256" key="6">
    <source>
        <dbReference type="ARBA" id="ARBA00023128"/>
    </source>
</evidence>
<dbReference type="InterPro" id="IPR029058">
    <property type="entry name" value="AB_hydrolase_fold"/>
</dbReference>
<keyword evidence="5" id="KW-0256">Endoplasmic reticulum</keyword>
<dbReference type="SUPFAM" id="SSF53474">
    <property type="entry name" value="alpha/beta-Hydrolases"/>
    <property type="match status" value="1"/>
</dbReference>
<keyword evidence="7" id="KW-0472">Membrane</keyword>
<evidence type="ECO:0000256" key="8">
    <source>
        <dbReference type="SAM" id="MobiDB-lite"/>
    </source>
</evidence>
<dbReference type="Pfam" id="PF05057">
    <property type="entry name" value="DUF676"/>
    <property type="match status" value="1"/>
</dbReference>
<evidence type="ECO:0000256" key="4">
    <source>
        <dbReference type="ARBA" id="ARBA00007920"/>
    </source>
</evidence>
<protein>
    <submittedName>
        <fullName evidence="10">Alpha/Beta hydrolase protein</fullName>
    </submittedName>
</protein>
<dbReference type="InterPro" id="IPR052374">
    <property type="entry name" value="SERAC1"/>
</dbReference>
<dbReference type="PANTHER" id="PTHR48182:SF2">
    <property type="entry name" value="PROTEIN SERAC1"/>
    <property type="match status" value="1"/>
</dbReference>
<evidence type="ECO:0000256" key="1">
    <source>
        <dbReference type="ARBA" id="ARBA00004173"/>
    </source>
</evidence>
<evidence type="ECO:0000256" key="2">
    <source>
        <dbReference type="ARBA" id="ARBA00004240"/>
    </source>
</evidence>
<sequence length="348" mass="38599">MATSQAEATQPKTTSGFGEPLYQPKDGKANVDIVFVHGVNGDKVDTWTWKDGNPHMFWPQKLLPDTLPKARILSFGYNAKFAKFFPETNDTPLAPELTIDHYTNQLLHALRVVREGEEKERPIIFVAHSMGGLVVANALSGKVAEDVQQTIVDRTIGILFLGTPFLGSSLARYGEMAMVFLGHIINTKSSDLEVLKKNSKKLADLNQAFAIFLKERDRAHDKAPSHLWNDLFVVPAASATWLGIKALSIDADHREMCRFKNQHSRGYKDVSGMLKHWIEYYENNKTAGGVHGLKAQGINIAGNVDYRGATFNQAAAMGHVFAMKENAINFRWEQNNSGGSSNKDNGKN</sequence>
<organism evidence="10 11">
    <name type="scientific">Podospora fimiseda</name>
    <dbReference type="NCBI Taxonomy" id="252190"/>
    <lineage>
        <taxon>Eukaryota</taxon>
        <taxon>Fungi</taxon>
        <taxon>Dikarya</taxon>
        <taxon>Ascomycota</taxon>
        <taxon>Pezizomycotina</taxon>
        <taxon>Sordariomycetes</taxon>
        <taxon>Sordariomycetidae</taxon>
        <taxon>Sordariales</taxon>
        <taxon>Podosporaceae</taxon>
        <taxon>Podospora</taxon>
    </lineage>
</organism>
<dbReference type="GO" id="GO:0005783">
    <property type="term" value="C:endoplasmic reticulum"/>
    <property type="evidence" value="ECO:0007669"/>
    <property type="project" value="UniProtKB-SubCell"/>
</dbReference>
<feature type="domain" description="DUF676" evidence="9">
    <location>
        <begin position="100"/>
        <end position="202"/>
    </location>
</feature>
<dbReference type="GO" id="GO:0005739">
    <property type="term" value="C:mitochondrion"/>
    <property type="evidence" value="ECO:0007669"/>
    <property type="project" value="UniProtKB-SubCell"/>
</dbReference>
<comment type="subcellular location">
    <subcellularLocation>
        <location evidence="2">Endoplasmic reticulum</location>
    </subcellularLocation>
    <subcellularLocation>
        <location evidence="3">Membrane</location>
    </subcellularLocation>
    <subcellularLocation>
        <location evidence="1">Mitochondrion</location>
    </subcellularLocation>
</comment>
<keyword evidence="11" id="KW-1185">Reference proteome</keyword>
<evidence type="ECO:0000313" key="11">
    <source>
        <dbReference type="Proteomes" id="UP001301958"/>
    </source>
</evidence>